<name>A0A8J6E4J1_ELECQ</name>
<proteinExistence type="predicted"/>
<sequence>MRGFSVSLLYTSGYYGHGTHWIACICACAEDHPGHSIAMVRRDHVMTRCTMGYPTCAVRMLGRKGPNAMTIPGPGAIYDDW</sequence>
<evidence type="ECO:0000313" key="2">
    <source>
        <dbReference type="Proteomes" id="UP000770717"/>
    </source>
</evidence>
<reference evidence="1" key="1">
    <citation type="thesis" date="2020" institute="ProQuest LLC" country="789 East Eisenhower Parkway, Ann Arbor, MI, USA">
        <title>Comparative Genomics and Chromosome Evolution.</title>
        <authorList>
            <person name="Mudd A.B."/>
        </authorList>
    </citation>
    <scope>NUCLEOTIDE SEQUENCE</scope>
    <source>
        <strain evidence="1">HN-11 Male</strain>
        <tissue evidence="1">Kidney and liver</tissue>
    </source>
</reference>
<organism evidence="1 2">
    <name type="scientific">Eleutherodactylus coqui</name>
    <name type="common">Puerto Rican coqui</name>
    <dbReference type="NCBI Taxonomy" id="57060"/>
    <lineage>
        <taxon>Eukaryota</taxon>
        <taxon>Metazoa</taxon>
        <taxon>Chordata</taxon>
        <taxon>Craniata</taxon>
        <taxon>Vertebrata</taxon>
        <taxon>Euteleostomi</taxon>
        <taxon>Amphibia</taxon>
        <taxon>Batrachia</taxon>
        <taxon>Anura</taxon>
        <taxon>Neobatrachia</taxon>
        <taxon>Hyloidea</taxon>
        <taxon>Eleutherodactylidae</taxon>
        <taxon>Eleutherodactylinae</taxon>
        <taxon>Eleutherodactylus</taxon>
        <taxon>Eleutherodactylus</taxon>
    </lineage>
</organism>
<dbReference type="AlphaFoldDB" id="A0A8J6E4J1"/>
<gene>
    <name evidence="1" type="ORF">GDO78_013699</name>
</gene>
<comment type="caution">
    <text evidence="1">The sequence shown here is derived from an EMBL/GenBank/DDBJ whole genome shotgun (WGS) entry which is preliminary data.</text>
</comment>
<dbReference type="Proteomes" id="UP000770717">
    <property type="component" value="Unassembled WGS sequence"/>
</dbReference>
<dbReference type="EMBL" id="WNTK01010247">
    <property type="protein sequence ID" value="KAG9462625.1"/>
    <property type="molecule type" value="Genomic_DNA"/>
</dbReference>
<keyword evidence="2" id="KW-1185">Reference proteome</keyword>
<accession>A0A8J6E4J1</accession>
<evidence type="ECO:0000313" key="1">
    <source>
        <dbReference type="EMBL" id="KAG9462625.1"/>
    </source>
</evidence>
<protein>
    <submittedName>
        <fullName evidence="1">Uncharacterized protein</fullName>
    </submittedName>
</protein>